<dbReference type="SUPFAM" id="SSF81383">
    <property type="entry name" value="F-box domain"/>
    <property type="match status" value="1"/>
</dbReference>
<reference evidence="3" key="1">
    <citation type="journal article" date="2014" name="Proc. Natl. Acad. Sci. U.S.A.">
        <title>Extensive sampling of basidiomycete genomes demonstrates inadequacy of the white-rot/brown-rot paradigm for wood decay fungi.</title>
        <authorList>
            <person name="Riley R."/>
            <person name="Salamov A.A."/>
            <person name="Brown D.W."/>
            <person name="Nagy L.G."/>
            <person name="Floudas D."/>
            <person name="Held B.W."/>
            <person name="Levasseur A."/>
            <person name="Lombard V."/>
            <person name="Morin E."/>
            <person name="Otillar R."/>
            <person name="Lindquist E.A."/>
            <person name="Sun H."/>
            <person name="LaButti K.M."/>
            <person name="Schmutz J."/>
            <person name="Jabbour D."/>
            <person name="Luo H."/>
            <person name="Baker S.E."/>
            <person name="Pisabarro A.G."/>
            <person name="Walton J.D."/>
            <person name="Blanchette R.A."/>
            <person name="Henrissat B."/>
            <person name="Martin F."/>
            <person name="Cullen D."/>
            <person name="Hibbett D.S."/>
            <person name="Grigoriev I.V."/>
        </authorList>
    </citation>
    <scope>NUCLEOTIDE SEQUENCE [LARGE SCALE GENOMIC DNA]</scope>
    <source>
        <strain evidence="3">CBS 339.88</strain>
    </source>
</reference>
<dbReference type="Pfam" id="PF12937">
    <property type="entry name" value="F-box-like"/>
    <property type="match status" value="1"/>
</dbReference>
<organism evidence="2 3">
    <name type="scientific">Galerina marginata (strain CBS 339.88)</name>
    <dbReference type="NCBI Taxonomy" id="685588"/>
    <lineage>
        <taxon>Eukaryota</taxon>
        <taxon>Fungi</taxon>
        <taxon>Dikarya</taxon>
        <taxon>Basidiomycota</taxon>
        <taxon>Agaricomycotina</taxon>
        <taxon>Agaricomycetes</taxon>
        <taxon>Agaricomycetidae</taxon>
        <taxon>Agaricales</taxon>
        <taxon>Agaricineae</taxon>
        <taxon>Strophariaceae</taxon>
        <taxon>Galerina</taxon>
    </lineage>
</organism>
<dbReference type="AlphaFoldDB" id="A0A067SZC8"/>
<dbReference type="InterPro" id="IPR036047">
    <property type="entry name" value="F-box-like_dom_sf"/>
</dbReference>
<dbReference type="Proteomes" id="UP000027222">
    <property type="component" value="Unassembled WGS sequence"/>
</dbReference>
<evidence type="ECO:0000313" key="3">
    <source>
        <dbReference type="Proteomes" id="UP000027222"/>
    </source>
</evidence>
<dbReference type="EMBL" id="KL142390">
    <property type="protein sequence ID" value="KDR72123.1"/>
    <property type="molecule type" value="Genomic_DNA"/>
</dbReference>
<dbReference type="PROSITE" id="PS50181">
    <property type="entry name" value="FBOX"/>
    <property type="match status" value="1"/>
</dbReference>
<dbReference type="InterPro" id="IPR001810">
    <property type="entry name" value="F-box_dom"/>
</dbReference>
<evidence type="ECO:0000313" key="2">
    <source>
        <dbReference type="EMBL" id="KDR72123.1"/>
    </source>
</evidence>
<gene>
    <name evidence="2" type="ORF">GALMADRAFT_213555</name>
</gene>
<accession>A0A067SZC8</accession>
<name>A0A067SZC8_GALM3</name>
<keyword evidence="3" id="KW-1185">Reference proteome</keyword>
<feature type="domain" description="F-box" evidence="1">
    <location>
        <begin position="10"/>
        <end position="55"/>
    </location>
</feature>
<dbReference type="CDD" id="cd09917">
    <property type="entry name" value="F-box_SF"/>
    <property type="match status" value="1"/>
</dbReference>
<sequence>MDKRYLRSRGAGFLSLPNELIIEIIRRLRPWGLLSIMLCCRRLQDVATPLLYRTISVHEGNQLSILNAISQSKECYGQYVRTISYTTTSSFCDRLILRFFYVVCGHTKELRNLEISMAKGVSHLTVDMLGELFSLPLPQTSQILHHVSSSIGASPSSCLPHLESVGACGEVDFLHVFKFHNLTSLALIKLLTKKEFEHFLDIFALENLPNQCIRTIVVGLGYLLSSDIGGSIGRIGTTFPRIQNLTVRMTKAHALKISAILASSPSIFLFLRQFTVNDWSRTQPVFCTQRKEALDCQMHHLIAAKLQKRDLLGVKFGTTCWYKYGDGNEWEVQQLPTPSFDELYAEGKQGYAFNWDREWSVIYDIRNVRTGMANIVV</sequence>
<evidence type="ECO:0000259" key="1">
    <source>
        <dbReference type="PROSITE" id="PS50181"/>
    </source>
</evidence>
<dbReference type="HOGENOM" id="CLU_733708_0_0_1"/>
<proteinExistence type="predicted"/>
<protein>
    <recommendedName>
        <fullName evidence="1">F-box domain-containing protein</fullName>
    </recommendedName>
</protein>